<dbReference type="GO" id="GO:0030121">
    <property type="term" value="C:AP-1 adaptor complex"/>
    <property type="evidence" value="ECO:0007669"/>
    <property type="project" value="TreeGrafter"/>
</dbReference>
<dbReference type="GeneTree" id="ENSGT00940000154186"/>
<protein>
    <recommendedName>
        <fullName evidence="2">Aftiphilin clathrin-binding box domain-containing protein</fullName>
    </recommendedName>
</protein>
<proteinExistence type="predicted"/>
<dbReference type="Proteomes" id="UP000694580">
    <property type="component" value="Chromosome 8"/>
</dbReference>
<feature type="compositionally biased region" description="Polar residues" evidence="1">
    <location>
        <begin position="103"/>
        <end position="120"/>
    </location>
</feature>
<dbReference type="InterPro" id="IPR029205">
    <property type="entry name" value="Clathrin-bd"/>
</dbReference>
<reference evidence="3" key="3">
    <citation type="submission" date="2025-09" db="UniProtKB">
        <authorList>
            <consortium name="Ensembl"/>
        </authorList>
    </citation>
    <scope>IDENTIFICATION</scope>
</reference>
<evidence type="ECO:0000313" key="4">
    <source>
        <dbReference type="Proteomes" id="UP000694580"/>
    </source>
</evidence>
<feature type="compositionally biased region" description="Acidic residues" evidence="1">
    <location>
        <begin position="16"/>
        <end position="28"/>
    </location>
</feature>
<dbReference type="PANTHER" id="PTHR16156">
    <property type="entry name" value="AFTIPHILIN A-RELATED"/>
    <property type="match status" value="1"/>
</dbReference>
<accession>A0AAY4DJF5</accession>
<sequence>MESNVLRMYSSSPPPLDEDTEDDEDEFGDFSRAIPSSLSFTEVHKSSTVIQSQSTSPPDLSSGTFTSDEAPKQPAGKSPPGTPSSSTGSEWTDGGTEAPASGNVETLANGFTDSNPSDTAAASEAVKVTMSDRAVGVHRCLEEQHHSTDQCTLCTEGGSVMANGFCELHSCNVDQTESVALTPPPEGLVASTVEQDSDVLETPECFLQGPESCSNDSEPGDSRVEEGSLEESPSEEVGLEAQPAEEELSTPSGPICSSETASFCAVVSPGDLEDFGDFGGAEFTVPSEELPQGITDEEFGDPDTLCTQGFADFSQTESGTQEEGFADFITARSGDSTDEDVGDFREINMVEEDKEACAEKVDFPEFPASDSFADFCSAPLEGGLHEEEGWAAFDQQEKAQAAEGGESWAAFGEAESLDQPEEDKSEDQWHTSMALHCGSPCTTRRDSLSTLNSRLQRLFKVSFPEVGAPSIEDEILSLKALFGPQNKQSEQRDQQILATHWEPQNVWRHLQDIHDAFGLQFQWGGSHSNKELLYCLGMDTRNIVFTGQKKQPVIVPAFAASLGMLEPTKESVKPTSAAEFAQVPQGTSGSSPDPPMGAPQSAQVDWNSNGLNIPHEACPQLNLDFFGPVEDCSSGSSTPPPGVDPELYELSTAKLETNNTTGGHVADAFTRLMSTVDKTSTFNRKLDREEHLSEEVVRVLCRLPDLSFMKARVLMFPSLLSPEVDPGLSPPLPSPSPP</sequence>
<dbReference type="Pfam" id="PF15045">
    <property type="entry name" value="Clathrin_bdg"/>
    <property type="match status" value="1"/>
</dbReference>
<reference evidence="3" key="2">
    <citation type="submission" date="2025-08" db="UniProtKB">
        <authorList>
            <consortium name="Ensembl"/>
        </authorList>
    </citation>
    <scope>IDENTIFICATION</scope>
</reference>
<feature type="region of interest" description="Disordered" evidence="1">
    <location>
        <begin position="206"/>
        <end position="255"/>
    </location>
</feature>
<dbReference type="GO" id="GO:0030276">
    <property type="term" value="F:clathrin binding"/>
    <property type="evidence" value="ECO:0007669"/>
    <property type="project" value="InterPro"/>
</dbReference>
<evidence type="ECO:0000256" key="1">
    <source>
        <dbReference type="SAM" id="MobiDB-lite"/>
    </source>
</evidence>
<feature type="compositionally biased region" description="Acidic residues" evidence="1">
    <location>
        <begin position="227"/>
        <end position="248"/>
    </location>
</feature>
<dbReference type="AlphaFoldDB" id="A0AAY4DJF5"/>
<dbReference type="Ensembl" id="ENSDCDT00010055857.1">
    <property type="protein sequence ID" value="ENSDCDP00010045672.1"/>
    <property type="gene ID" value="ENSDCDG00010028088.1"/>
</dbReference>
<feature type="region of interest" description="Disordered" evidence="1">
    <location>
        <begin position="570"/>
        <end position="602"/>
    </location>
</feature>
<feature type="region of interest" description="Disordered" evidence="1">
    <location>
        <begin position="1"/>
        <end position="121"/>
    </location>
</feature>
<reference evidence="3 4" key="1">
    <citation type="submission" date="2020-06" db="EMBL/GenBank/DDBJ databases">
        <authorList>
            <consortium name="Wellcome Sanger Institute Data Sharing"/>
        </authorList>
    </citation>
    <scope>NUCLEOTIDE SEQUENCE [LARGE SCALE GENOMIC DNA]</scope>
</reference>
<dbReference type="PANTHER" id="PTHR16156:SF10">
    <property type="entry name" value="AFTIPHILIN-RELATED"/>
    <property type="match status" value="1"/>
</dbReference>
<gene>
    <name evidence="3" type="primary">aftphb</name>
</gene>
<feature type="domain" description="Aftiphilin clathrin-binding box" evidence="2">
    <location>
        <begin position="504"/>
        <end position="573"/>
    </location>
</feature>
<keyword evidence="4" id="KW-1185">Reference proteome</keyword>
<feature type="compositionally biased region" description="Polar residues" evidence="1">
    <location>
        <begin position="34"/>
        <end position="67"/>
    </location>
</feature>
<dbReference type="GO" id="GO:0032588">
    <property type="term" value="C:trans-Golgi network membrane"/>
    <property type="evidence" value="ECO:0007669"/>
    <property type="project" value="InterPro"/>
</dbReference>
<name>A0AAY4DJF5_9TELE</name>
<evidence type="ECO:0000259" key="2">
    <source>
        <dbReference type="Pfam" id="PF15045"/>
    </source>
</evidence>
<organism evidence="3 4">
    <name type="scientific">Denticeps clupeoides</name>
    <name type="common">denticle herring</name>
    <dbReference type="NCBI Taxonomy" id="299321"/>
    <lineage>
        <taxon>Eukaryota</taxon>
        <taxon>Metazoa</taxon>
        <taxon>Chordata</taxon>
        <taxon>Craniata</taxon>
        <taxon>Vertebrata</taxon>
        <taxon>Euteleostomi</taxon>
        <taxon>Actinopterygii</taxon>
        <taxon>Neopterygii</taxon>
        <taxon>Teleostei</taxon>
        <taxon>Clupei</taxon>
        <taxon>Clupeiformes</taxon>
        <taxon>Denticipitoidei</taxon>
        <taxon>Denticipitidae</taxon>
        <taxon>Denticeps</taxon>
    </lineage>
</organism>
<evidence type="ECO:0000313" key="3">
    <source>
        <dbReference type="Ensembl" id="ENSDCDP00010045672.1"/>
    </source>
</evidence>
<dbReference type="InterPro" id="IPR046359">
    <property type="entry name" value="Aftin-like"/>
</dbReference>